<evidence type="ECO:0000313" key="2">
    <source>
        <dbReference type="Proteomes" id="UP000232323"/>
    </source>
</evidence>
<protein>
    <submittedName>
        <fullName evidence="1">Uncharacterized protein</fullName>
    </submittedName>
</protein>
<gene>
    <name evidence="1" type="ORF">CEUSTIGMA_g12035.t1</name>
</gene>
<dbReference type="EMBL" id="BEGY01000130">
    <property type="protein sequence ID" value="GAX84614.1"/>
    <property type="molecule type" value="Genomic_DNA"/>
</dbReference>
<evidence type="ECO:0000313" key="1">
    <source>
        <dbReference type="EMBL" id="GAX84614.1"/>
    </source>
</evidence>
<dbReference type="Proteomes" id="UP000232323">
    <property type="component" value="Unassembled WGS sequence"/>
</dbReference>
<keyword evidence="2" id="KW-1185">Reference proteome</keyword>
<sequence length="108" mass="11725">MDRAVLKYKWLSMSPAADNTVSLLFMQDELLSWAAVSAGLPGHNGPAVLIQGALSSQLLLDYCFLTTPPPCPCSWRYVVGYFLFPHSSNKQVQKGSAVATVVPSCFDT</sequence>
<accession>A0A250XNE8</accession>
<name>A0A250XNE8_9CHLO</name>
<proteinExistence type="predicted"/>
<dbReference type="AlphaFoldDB" id="A0A250XNE8"/>
<organism evidence="1 2">
    <name type="scientific">Chlamydomonas eustigma</name>
    <dbReference type="NCBI Taxonomy" id="1157962"/>
    <lineage>
        <taxon>Eukaryota</taxon>
        <taxon>Viridiplantae</taxon>
        <taxon>Chlorophyta</taxon>
        <taxon>core chlorophytes</taxon>
        <taxon>Chlorophyceae</taxon>
        <taxon>CS clade</taxon>
        <taxon>Chlamydomonadales</taxon>
        <taxon>Chlamydomonadaceae</taxon>
        <taxon>Chlamydomonas</taxon>
    </lineage>
</organism>
<comment type="caution">
    <text evidence="1">The sequence shown here is derived from an EMBL/GenBank/DDBJ whole genome shotgun (WGS) entry which is preliminary data.</text>
</comment>
<reference evidence="1 2" key="1">
    <citation type="submission" date="2017-08" db="EMBL/GenBank/DDBJ databases">
        <title>Acidophilic green algal genome provides insights into adaptation to an acidic environment.</title>
        <authorList>
            <person name="Hirooka S."/>
            <person name="Hirose Y."/>
            <person name="Kanesaki Y."/>
            <person name="Higuchi S."/>
            <person name="Fujiwara T."/>
            <person name="Onuma R."/>
            <person name="Era A."/>
            <person name="Ohbayashi R."/>
            <person name="Uzuka A."/>
            <person name="Nozaki H."/>
            <person name="Yoshikawa H."/>
            <person name="Miyagishima S.Y."/>
        </authorList>
    </citation>
    <scope>NUCLEOTIDE SEQUENCE [LARGE SCALE GENOMIC DNA]</scope>
    <source>
        <strain evidence="1 2">NIES-2499</strain>
    </source>
</reference>